<dbReference type="RefSeq" id="WP_069967814.1">
    <property type="nucleotide sequence ID" value="NZ_CM124774.1"/>
</dbReference>
<sequence>MNSSQPILIATLMREQGETGVQTYFNMLRDYLVQIGRKTAIITPFSYFSWLVIPVFALRKLIDPLNGEWSVGWYRYWHYFFLKQALKQSLQKVAKPGIHPLIYAQCPLSAKAALEVRQHPQQKVVMVVHFNVSQAEEWAEKGKIQVKGNLYRTIQELEEKILPQLDGIVYVSQFMQHQVETRIPASKALNKTCLPCFIAKPTPLNPLEKKRDLINIGTLEPRKNQAYLLEVLAAAKKQGFHYSLSLVGDGSDRSKLEQLADTLGITEQVKFWGFQPQASQLLASHRLYVHSAKIDNLPISLLEALASGLPLLAGAVGGIPEIFNSGVEGYFWTLDNPEFAVKQLIEILENKSLYQALSQAAESRFHGCFETSKIVNKLLLFFDQISPSQSKLQLL</sequence>
<dbReference type="CDD" id="cd03801">
    <property type="entry name" value="GT4_PimA-like"/>
    <property type="match status" value="1"/>
</dbReference>
<dbReference type="Pfam" id="PF00534">
    <property type="entry name" value="Glycos_transf_1"/>
    <property type="match status" value="1"/>
</dbReference>
<feature type="domain" description="Glycosyl transferase family 1" evidence="1">
    <location>
        <begin position="206"/>
        <end position="363"/>
    </location>
</feature>
<reference evidence="2" key="1">
    <citation type="submission" date="2016-09" db="EMBL/GenBank/DDBJ databases">
        <title>Draft genome of thermotolerant cyanobacterium Desertifilum sp. strain IPPAS B-1220.</title>
        <authorList>
            <person name="Sinetova M.A."/>
            <person name="Bolakhan K."/>
            <person name="Zayadan B.K."/>
            <person name="Mironov K.S."/>
            <person name="Ustinova V."/>
            <person name="Kupriyanova E.V."/>
            <person name="Sidorov R.A."/>
            <person name="Skrypnik A.N."/>
            <person name="Gogoleva N.E."/>
            <person name="Gogolev Y.V."/>
            <person name="Los D.A."/>
        </authorList>
    </citation>
    <scope>NUCLEOTIDE SEQUENCE [LARGE SCALE GENOMIC DNA]</scope>
    <source>
        <strain evidence="2">IPPAS B-1220</strain>
    </source>
</reference>
<proteinExistence type="predicted"/>
<dbReference type="InterPro" id="IPR050194">
    <property type="entry name" value="Glycosyltransferase_grp1"/>
</dbReference>
<dbReference type="PANTHER" id="PTHR45947">
    <property type="entry name" value="SULFOQUINOVOSYL TRANSFERASE SQD2"/>
    <property type="match status" value="1"/>
</dbReference>
<dbReference type="OrthoDB" id="9775208at2"/>
<name>A0A1E5QIS3_9CYAN</name>
<protein>
    <recommendedName>
        <fullName evidence="1">Glycosyl transferase family 1 domain-containing protein</fullName>
    </recommendedName>
</protein>
<dbReference type="STRING" id="1781255.BH720_13890"/>
<dbReference type="GO" id="GO:0016757">
    <property type="term" value="F:glycosyltransferase activity"/>
    <property type="evidence" value="ECO:0007669"/>
    <property type="project" value="InterPro"/>
</dbReference>
<dbReference type="EMBL" id="MJGC01000065">
    <property type="protein sequence ID" value="OEJ74562.1"/>
    <property type="molecule type" value="Genomic_DNA"/>
</dbReference>
<organism evidence="2">
    <name type="scientific">Desertifilum tharense IPPAS B-1220</name>
    <dbReference type="NCBI Taxonomy" id="1781255"/>
    <lineage>
        <taxon>Bacteria</taxon>
        <taxon>Bacillati</taxon>
        <taxon>Cyanobacteriota</taxon>
        <taxon>Cyanophyceae</taxon>
        <taxon>Desertifilales</taxon>
        <taxon>Desertifilaceae</taxon>
        <taxon>Desertifilum</taxon>
    </lineage>
</organism>
<dbReference type="InterPro" id="IPR001296">
    <property type="entry name" value="Glyco_trans_1"/>
</dbReference>
<dbReference type="Gene3D" id="3.40.50.2000">
    <property type="entry name" value="Glycogen Phosphorylase B"/>
    <property type="match status" value="2"/>
</dbReference>
<dbReference type="PANTHER" id="PTHR45947:SF3">
    <property type="entry name" value="SULFOQUINOVOSYL TRANSFERASE SQD2"/>
    <property type="match status" value="1"/>
</dbReference>
<dbReference type="SUPFAM" id="SSF53756">
    <property type="entry name" value="UDP-Glycosyltransferase/glycogen phosphorylase"/>
    <property type="match status" value="1"/>
</dbReference>
<accession>A0A1E5QIS3</accession>
<evidence type="ECO:0000313" key="2">
    <source>
        <dbReference type="EMBL" id="OEJ74562.1"/>
    </source>
</evidence>
<comment type="caution">
    <text evidence="2">The sequence shown here is derived from an EMBL/GenBank/DDBJ whole genome shotgun (WGS) entry which is preliminary data.</text>
</comment>
<gene>
    <name evidence="2" type="ORF">BH720_13890</name>
</gene>
<evidence type="ECO:0000259" key="1">
    <source>
        <dbReference type="Pfam" id="PF00534"/>
    </source>
</evidence>
<dbReference type="AlphaFoldDB" id="A0A1E5QIS3"/>